<feature type="active site" description="Proton acceptor" evidence="1">
    <location>
        <position position="213"/>
    </location>
</feature>
<accession>A0A2W1E7N1</accession>
<sequence length="278" mass="28951">MKLSIAFLTAIVGSVVARPSSNLAARVKARAEGTVRHRTQPMIKVGTTTKEDAKFVAESADNTTAHVQYSSNWSGAVLEQPSSGYFTTATGRFTVPTPKHVGSGGDQAASAWVGIDGDTCGSGLLQAGIDFTVSSNGAVSYDAWYEWYPDYAYDFSNFPIKAGQVIQVDIVATSTTRGTVKLTNVSTGKSVSQTLSAPSGSTLCRQNAEWIVEDFESGGSLVALGNFGTVVFTGASAGLSTGGSEGLISATIIDLKQGNTVYTDVAINSASQVTVKYV</sequence>
<feature type="chain" id="PRO_5042700943" evidence="2">
    <location>
        <begin position="18"/>
        <end position="278"/>
    </location>
</feature>
<protein>
    <submittedName>
        <fullName evidence="3">Acid protease</fullName>
    </submittedName>
</protein>
<dbReference type="InterPro" id="IPR038656">
    <property type="entry name" value="Peptidase_G1_sf"/>
</dbReference>
<dbReference type="GO" id="GO:0070007">
    <property type="term" value="F:glutamic-type endopeptidase activity"/>
    <property type="evidence" value="ECO:0007669"/>
    <property type="project" value="InterPro"/>
</dbReference>
<dbReference type="OMA" id="SLNWAGY"/>
<evidence type="ECO:0000256" key="1">
    <source>
        <dbReference type="PIRSR" id="PIRSR600250-50"/>
    </source>
</evidence>
<dbReference type="InterPro" id="IPR013320">
    <property type="entry name" value="ConA-like_dom_sf"/>
</dbReference>
<dbReference type="InterPro" id="IPR000250">
    <property type="entry name" value="Peptidase_G1"/>
</dbReference>
<organism evidence="3 5">
    <name type="scientific">Pyrenophora tritici-repentis</name>
    <dbReference type="NCBI Taxonomy" id="45151"/>
    <lineage>
        <taxon>Eukaryota</taxon>
        <taxon>Fungi</taxon>
        <taxon>Dikarya</taxon>
        <taxon>Ascomycota</taxon>
        <taxon>Pezizomycotina</taxon>
        <taxon>Dothideomycetes</taxon>
        <taxon>Pleosporomycetidae</taxon>
        <taxon>Pleosporales</taxon>
        <taxon>Pleosporineae</taxon>
        <taxon>Pleosporaceae</taxon>
        <taxon>Pyrenophora</taxon>
    </lineage>
</organism>
<reference evidence="6" key="4">
    <citation type="journal article" date="2022" name="Microb. Genom.">
        <title>A global pangenome for the wheat fungal pathogen Pyrenophora tritici-repentis and prediction of effector protein structural homology.</title>
        <authorList>
            <person name="Moolhuijzen P.M."/>
            <person name="See P.T."/>
            <person name="Shi G."/>
            <person name="Powell H.R."/>
            <person name="Cockram J."/>
            <person name="Jorgensen L.N."/>
            <person name="Benslimane H."/>
            <person name="Strelkov S.E."/>
            <person name="Turner J."/>
            <person name="Liu Z."/>
            <person name="Moffat C.S."/>
        </authorList>
    </citation>
    <scope>NUCLEOTIDE SEQUENCE [LARGE SCALE GENOMIC DNA]</scope>
</reference>
<reference evidence="3" key="1">
    <citation type="journal article" date="2018" name="BMC Genomics">
        <title>Comparative genomics of the wheat fungal pathogen Pyrenophora tritici-repentis reveals chromosomal variations and genome plasticity.</title>
        <authorList>
            <person name="Moolhuijzen P."/>
            <person name="See P.T."/>
            <person name="Hane J.K."/>
            <person name="Shi G."/>
            <person name="Liu Z."/>
            <person name="Oliver R.P."/>
            <person name="Moffat C.S."/>
        </authorList>
    </citation>
    <scope>NUCLEOTIDE SEQUENCE [LARGE SCALE GENOMIC DNA]</scope>
    <source>
        <strain evidence="3">M4</strain>
    </source>
</reference>
<feature type="signal peptide" evidence="2">
    <location>
        <begin position="1"/>
        <end position="17"/>
    </location>
</feature>
<evidence type="ECO:0000313" key="6">
    <source>
        <dbReference type="Proteomes" id="UP000249757"/>
    </source>
</evidence>
<keyword evidence="2" id="KW-0732">Signal</keyword>
<dbReference type="Proteomes" id="UP000249757">
    <property type="component" value="Unassembled WGS sequence"/>
</dbReference>
<dbReference type="EMBL" id="NRDI02000002">
    <property type="protein sequence ID" value="KAI1518599.1"/>
    <property type="molecule type" value="Genomic_DNA"/>
</dbReference>
<gene>
    <name evidence="4" type="ORF">Ptr86124_001727</name>
    <name evidence="3" type="ORF">PtrM4_061440</name>
</gene>
<evidence type="ECO:0000313" key="3">
    <source>
        <dbReference type="EMBL" id="KAF7574521.1"/>
    </source>
</evidence>
<dbReference type="Pfam" id="PF01828">
    <property type="entry name" value="Peptidase_A4"/>
    <property type="match status" value="1"/>
</dbReference>
<dbReference type="PRINTS" id="PR00977">
    <property type="entry name" value="SCYTLDPTASE"/>
</dbReference>
<dbReference type="GO" id="GO:0006508">
    <property type="term" value="P:proteolysis"/>
    <property type="evidence" value="ECO:0007669"/>
    <property type="project" value="UniProtKB-KW"/>
</dbReference>
<reference evidence="4" key="2">
    <citation type="submission" date="2021-05" db="EMBL/GenBank/DDBJ databases">
        <authorList>
            <person name="Moolhuijzen P.M."/>
            <person name="Moffat C.S."/>
        </authorList>
    </citation>
    <scope>NUCLEOTIDE SEQUENCE</scope>
    <source>
        <strain evidence="4">86-124</strain>
    </source>
</reference>
<dbReference type="OrthoDB" id="2862635at2759"/>
<dbReference type="Gene3D" id="2.60.120.700">
    <property type="entry name" value="Peptidase G1"/>
    <property type="match status" value="1"/>
</dbReference>
<dbReference type="PANTHER" id="PTHR37536:SF1">
    <property type="entry name" value="ASPERGILLOPEPSIN, PUTAITVE (AFU_ORTHOLOGUE AFUA_7G01200)"/>
    <property type="match status" value="1"/>
</dbReference>
<proteinExistence type="predicted"/>
<keyword evidence="6" id="KW-1185">Reference proteome</keyword>
<dbReference type="SUPFAM" id="SSF49899">
    <property type="entry name" value="Concanavalin A-like lectins/glucanases"/>
    <property type="match status" value="1"/>
</dbReference>
<keyword evidence="3" id="KW-0378">Hydrolase</keyword>
<dbReference type="CDD" id="cd13426">
    <property type="entry name" value="Peptidase_G1"/>
    <property type="match status" value="1"/>
</dbReference>
<dbReference type="PANTHER" id="PTHR37536">
    <property type="entry name" value="PUTATIVE (AFU_ORTHOLOGUE AFUA_3G02970)-RELATED"/>
    <property type="match status" value="1"/>
</dbReference>
<dbReference type="AlphaFoldDB" id="A0A2W1E7N1"/>
<comment type="caution">
    <text evidence="3">The sequence shown here is derived from an EMBL/GenBank/DDBJ whole genome shotgun (WGS) entry which is preliminary data.</text>
</comment>
<evidence type="ECO:0000313" key="4">
    <source>
        <dbReference type="EMBL" id="KAI1518599.1"/>
    </source>
</evidence>
<dbReference type="Proteomes" id="UP000245464">
    <property type="component" value="Chromosome 2"/>
</dbReference>
<evidence type="ECO:0000256" key="2">
    <source>
        <dbReference type="SAM" id="SignalP"/>
    </source>
</evidence>
<reference evidence="4" key="3">
    <citation type="journal article" date="2022" name="bioRxiv">
        <title>A global pangenome for the wheat fungal pathogen Pyrenophora tritici-repentis and prediction of effector protein structural homology.</title>
        <authorList>
            <person name="Moolhuijzen P."/>
            <person name="See P.T."/>
            <person name="Shi G."/>
            <person name="Powell H.R."/>
            <person name="Cockram J."/>
            <person name="Jorgensen L.N."/>
            <person name="Benslimane H."/>
            <person name="Strelkov S.E."/>
            <person name="Turner J."/>
            <person name="Liu Z."/>
            <person name="Moffat C.S."/>
        </authorList>
    </citation>
    <scope>NUCLEOTIDE SEQUENCE</scope>
    <source>
        <strain evidence="4">86-124</strain>
    </source>
</reference>
<evidence type="ECO:0000313" key="5">
    <source>
        <dbReference type="Proteomes" id="UP000245464"/>
    </source>
</evidence>
<name>A0A2W1E7N1_9PLEO</name>
<keyword evidence="3" id="KW-0645">Protease</keyword>
<dbReference type="EMBL" id="NQIK02000002">
    <property type="protein sequence ID" value="KAF7574521.1"/>
    <property type="molecule type" value="Genomic_DNA"/>
</dbReference>